<evidence type="ECO:0000313" key="1">
    <source>
        <dbReference type="EMBL" id="KAL3824845.1"/>
    </source>
</evidence>
<protein>
    <submittedName>
        <fullName evidence="1">Uncharacterized protein</fullName>
    </submittedName>
</protein>
<dbReference type="PANTHER" id="PTHR33913:SF1">
    <property type="entry name" value="DRBM DOMAIN-CONTAINING PROTEIN"/>
    <property type="match status" value="1"/>
</dbReference>
<organism evidence="1 2">
    <name type="scientific">Penstemon smallii</name>
    <dbReference type="NCBI Taxonomy" id="265156"/>
    <lineage>
        <taxon>Eukaryota</taxon>
        <taxon>Viridiplantae</taxon>
        <taxon>Streptophyta</taxon>
        <taxon>Embryophyta</taxon>
        <taxon>Tracheophyta</taxon>
        <taxon>Spermatophyta</taxon>
        <taxon>Magnoliopsida</taxon>
        <taxon>eudicotyledons</taxon>
        <taxon>Gunneridae</taxon>
        <taxon>Pentapetalae</taxon>
        <taxon>asterids</taxon>
        <taxon>lamiids</taxon>
        <taxon>Lamiales</taxon>
        <taxon>Plantaginaceae</taxon>
        <taxon>Cheloneae</taxon>
        <taxon>Penstemon</taxon>
    </lineage>
</organism>
<dbReference type="AlphaFoldDB" id="A0ABD3SKG4"/>
<keyword evidence="2" id="KW-1185">Reference proteome</keyword>
<dbReference type="EMBL" id="JBJXBP010000006">
    <property type="protein sequence ID" value="KAL3824845.1"/>
    <property type="molecule type" value="Genomic_DNA"/>
</dbReference>
<dbReference type="PANTHER" id="PTHR33913">
    <property type="entry name" value="ALEURONE LAYER MORPHOGENESIS PROTEIN"/>
    <property type="match status" value="1"/>
</dbReference>
<evidence type="ECO:0000313" key="2">
    <source>
        <dbReference type="Proteomes" id="UP001634393"/>
    </source>
</evidence>
<name>A0ABD3SKG4_9LAMI</name>
<gene>
    <name evidence="1" type="ORF">ACJIZ3_020874</name>
</gene>
<accession>A0ABD3SKG4</accession>
<proteinExistence type="predicted"/>
<comment type="caution">
    <text evidence="1">The sequence shown here is derived from an EMBL/GenBank/DDBJ whole genome shotgun (WGS) entry which is preliminary data.</text>
</comment>
<reference evidence="1 2" key="1">
    <citation type="submission" date="2024-12" db="EMBL/GenBank/DDBJ databases">
        <title>The unique morphological basis and parallel evolutionary history of personate flowers in Penstemon.</title>
        <authorList>
            <person name="Depatie T.H."/>
            <person name="Wessinger C.A."/>
        </authorList>
    </citation>
    <scope>NUCLEOTIDE SEQUENCE [LARGE SCALE GENOMIC DNA]</scope>
    <source>
        <strain evidence="1">WTNN_2</strain>
        <tissue evidence="1">Leaf</tissue>
    </source>
</reference>
<dbReference type="Proteomes" id="UP001634393">
    <property type="component" value="Unassembled WGS sequence"/>
</dbReference>
<sequence length="189" mass="21801">MVDSLKSKDTQCQYEKVSANNDDVKISYDQNKYNLEMKNVPDHEVLQNALELLQRKRHDLYSQICSMEDMLALYEDLIERIREGGDVGLAHKCTQSILSGNNNHLMMNTNFNFPWKCEDLEKMCLENGWRLPRYFIYPSHGKFFSNVFVKSNDFELSLKGSLESSPIEARVSAAAQMITKIQNTCAKDT</sequence>